<dbReference type="Proteomes" id="UP001289645">
    <property type="component" value="Unassembled WGS sequence"/>
</dbReference>
<proteinExistence type="predicted"/>
<sequence>MTSSDGGDSRRPAVRRRAEDFPVRQWLKLGAASAGLGAALLGFSLLGPDAATAAADSGAESSVSQHSDSAETSGNHTGAAQSDADDASNADDTADAAETEDAAALDDGDALDDSDADENGSAETDGSDENDGIDEDGDIDEDAGTVEDGSDSVDEGSDSVDQVETLATDDDTPGAPVEVALDHSSPASTTDDGIEEDATLVAAAAVETPAVADEPAAEPVPAPPWLAPRRTWSDVVADTIDAWTNSTQAWIDSLSVSEERKAELTESFWNLRRTFFNQAPTVAPVQISGLITGPIDGTIGAVDADGDEIVYRLVRGPRQGTVEINADGSYVYTPDADFDGVDTFRVIAIDRGFHVNLLSLLRPIGTRATSLINQGAITFAFNYLDDGAGWTEERRQALEDVANQLLWYFRVDQPVTLTYDVGLEDDEFLASAGSDPISERAGFWRTVVQNKLQTGVDSNGDKADGEIFWNFTEFEWGLADTVGSGEYDFASTVIHELMHSFGFLSAVDAPGKNNDRDWVTFDRFVVTSAGARPISPFYRWRNRFDPLLTDEEDGLYFGGANAIAAYGGLVPLYTPNPWQPGSAMSHLDDFTFTGVNQKIMNAATASGLSVRVLSPVELAILTDLGYHVVMPDSPPYAAAALGFVLLGGRRRKSKAAPR</sequence>
<reference evidence="1 2" key="1">
    <citation type="journal article" date="2021" name="Chemosphere">
        <title>Bioballs carrying a syntrophic Rhodococcus and Mycolicibacterium consortium for simultaneous sorption and biodegradation of fuel oil in contaminated freshwater.</title>
        <authorList>
            <person name="Naloka K."/>
            <person name="Polrit D."/>
            <person name="Muangchinda C."/>
            <person name="Thoetkiattikul H."/>
            <person name="Pinyakong O."/>
        </authorList>
    </citation>
    <scope>NUCLEOTIDE SEQUENCE [LARGE SCALE GENOMIC DNA]</scope>
    <source>
        <strain evidence="1 2">J101</strain>
    </source>
</reference>
<gene>
    <name evidence="1" type="ORF">OHX15_13350</name>
</gene>
<protein>
    <submittedName>
        <fullName evidence="1">Ig-like domain-containing protein</fullName>
    </submittedName>
</protein>
<evidence type="ECO:0000313" key="2">
    <source>
        <dbReference type="Proteomes" id="UP001289645"/>
    </source>
</evidence>
<keyword evidence="2" id="KW-1185">Reference proteome</keyword>
<name>A0ACC6MHA3_MYCPF</name>
<evidence type="ECO:0000313" key="1">
    <source>
        <dbReference type="EMBL" id="MDZ5086370.1"/>
    </source>
</evidence>
<organism evidence="1 2">
    <name type="scientific">Mycolicibacterium parafortuitum</name>
    <name type="common">Mycobacterium parafortuitum</name>
    <dbReference type="NCBI Taxonomy" id="39692"/>
    <lineage>
        <taxon>Bacteria</taxon>
        <taxon>Bacillati</taxon>
        <taxon>Actinomycetota</taxon>
        <taxon>Actinomycetes</taxon>
        <taxon>Mycobacteriales</taxon>
        <taxon>Mycobacteriaceae</taxon>
        <taxon>Mycolicibacterium</taxon>
    </lineage>
</organism>
<accession>A0ACC6MHA3</accession>
<comment type="caution">
    <text evidence="1">The sequence shown here is derived from an EMBL/GenBank/DDBJ whole genome shotgun (WGS) entry which is preliminary data.</text>
</comment>
<dbReference type="EMBL" id="JAOXLN010000012">
    <property type="protein sequence ID" value="MDZ5086370.1"/>
    <property type="molecule type" value="Genomic_DNA"/>
</dbReference>